<gene>
    <name evidence="2" type="ordered locus">Rahaq2_1543</name>
</gene>
<dbReference type="AlphaFoldDB" id="H2IRI5"/>
<evidence type="ECO:0000313" key="3">
    <source>
        <dbReference type="Proteomes" id="UP000009010"/>
    </source>
</evidence>
<dbReference type="HOGENOM" id="CLU_1313785_0_0_6"/>
<feature type="transmembrane region" description="Helical" evidence="1">
    <location>
        <begin position="139"/>
        <end position="160"/>
    </location>
</feature>
<reference evidence="3" key="2">
    <citation type="submission" date="2012-01" db="EMBL/GenBank/DDBJ databases">
        <title>Complete sequence of chromosome of Rahnella aquatilis CIP 78.65.</title>
        <authorList>
            <person name="Lucas S."/>
            <person name="Han J."/>
            <person name="Lapidus A."/>
            <person name="Cheng J.-F."/>
            <person name="Goodwin L."/>
            <person name="Pitluck S."/>
            <person name="Peters L."/>
            <person name="Ovchinnikova G."/>
            <person name="Held B."/>
            <person name="Detter J.C."/>
            <person name="Han C."/>
            <person name="Tapia R."/>
            <person name="Land M."/>
            <person name="Hauser L."/>
            <person name="Kyrpides N."/>
            <person name="Ivanova N."/>
            <person name="Pagani I."/>
            <person name="Sobecky P."/>
            <person name="Martinez R."/>
            <person name="Woyke T."/>
        </authorList>
    </citation>
    <scope>NUCLEOTIDE SEQUENCE [LARGE SCALE GENOMIC DNA]</scope>
    <source>
        <strain evidence="3">ATCC 33071 / DSM 4594 / JCM 1683 / NBRC 105701 / NCIMB 13365 / CIP 78.65</strain>
    </source>
</reference>
<dbReference type="STRING" id="745277.Rahaq2_1543"/>
<feature type="transmembrane region" description="Helical" evidence="1">
    <location>
        <begin position="17"/>
        <end position="36"/>
    </location>
</feature>
<dbReference type="OrthoDB" id="6506126at2"/>
<sequence>MELLKYLVDHVESLTKITSFIAVVSMTFAATMKRFYFSYKFREPKKVVKQIMYLNKYSEYMSESDKAYTRYRINDEIMRDITKIPSINNRKELIYIFNNLEKKQYIKDICNLQNDMERVDGRFFIKASRFGFLFMFNRFMSIILGAVFFMFIALGLISVYEGKSVIVMLAFLTISVVYEFLGLYFLSLSPTQNTIDKINLELAKIKVPE</sequence>
<dbReference type="eggNOG" id="ENOG5033XZQ">
    <property type="taxonomic scope" value="Bacteria"/>
</dbReference>
<dbReference type="Proteomes" id="UP000009010">
    <property type="component" value="Chromosome"/>
</dbReference>
<accession>H2IRI5</accession>
<name>H2IRI5_RAHAC</name>
<organism evidence="2 3">
    <name type="scientific">Rahnella aquatilis (strain ATCC 33071 / DSM 4594 / JCM 1683 / NBRC 105701 / NCIMB 13365 / CIP 78.65)</name>
    <dbReference type="NCBI Taxonomy" id="745277"/>
    <lineage>
        <taxon>Bacteria</taxon>
        <taxon>Pseudomonadati</taxon>
        <taxon>Pseudomonadota</taxon>
        <taxon>Gammaproteobacteria</taxon>
        <taxon>Enterobacterales</taxon>
        <taxon>Yersiniaceae</taxon>
        <taxon>Rahnella</taxon>
    </lineage>
</organism>
<feature type="transmembrane region" description="Helical" evidence="1">
    <location>
        <begin position="166"/>
        <end position="186"/>
    </location>
</feature>
<dbReference type="KEGG" id="raq:Rahaq2_1543"/>
<evidence type="ECO:0000256" key="1">
    <source>
        <dbReference type="SAM" id="Phobius"/>
    </source>
</evidence>
<keyword evidence="3" id="KW-1185">Reference proteome</keyword>
<protein>
    <submittedName>
        <fullName evidence="2">Uncharacterized protein</fullName>
    </submittedName>
</protein>
<evidence type="ECO:0000313" key="2">
    <source>
        <dbReference type="EMBL" id="AEX51421.1"/>
    </source>
</evidence>
<keyword evidence="1" id="KW-1133">Transmembrane helix</keyword>
<dbReference type="RefSeq" id="WP_015696640.1">
    <property type="nucleotide sequence ID" value="NC_016818.1"/>
</dbReference>
<dbReference type="EMBL" id="CP003244">
    <property type="protein sequence ID" value="AEX51421.1"/>
    <property type="molecule type" value="Genomic_DNA"/>
</dbReference>
<keyword evidence="1" id="KW-0472">Membrane</keyword>
<proteinExistence type="predicted"/>
<reference evidence="2 3" key="1">
    <citation type="journal article" date="2012" name="J. Bacteriol.">
        <title>Complete Genome Sequence of Rahnella aquatilis CIP 78.65.</title>
        <authorList>
            <person name="Martinez R.J."/>
            <person name="Bruce D."/>
            <person name="Detter C."/>
            <person name="Goodwin L.A."/>
            <person name="Han J."/>
            <person name="Han C.S."/>
            <person name="Held B."/>
            <person name="Land M.L."/>
            <person name="Mikhailova N."/>
            <person name="Nolan M."/>
            <person name="Pennacchio L."/>
            <person name="Pitluck S."/>
            <person name="Tapia R."/>
            <person name="Woyke T."/>
            <person name="Sobecky P.A."/>
        </authorList>
    </citation>
    <scope>NUCLEOTIDE SEQUENCE [LARGE SCALE GENOMIC DNA]</scope>
    <source>
        <strain evidence="3">ATCC 33071 / DSM 4594 / JCM 1683 / NBRC 105701 / NCIMB 13365 / CIP 78.65</strain>
    </source>
</reference>
<keyword evidence="1" id="KW-0812">Transmembrane</keyword>